<dbReference type="SMART" id="SM00530">
    <property type="entry name" value="HTH_XRE"/>
    <property type="match status" value="1"/>
</dbReference>
<dbReference type="PROSITE" id="PS50943">
    <property type="entry name" value="HTH_CROC1"/>
    <property type="match status" value="1"/>
</dbReference>
<gene>
    <name evidence="2" type="ORF">ACFS1K_09035</name>
</gene>
<dbReference type="InterPro" id="IPR010982">
    <property type="entry name" value="Lambda_DNA-bd_dom_sf"/>
</dbReference>
<dbReference type="Gene3D" id="1.10.260.40">
    <property type="entry name" value="lambda repressor-like DNA-binding domains"/>
    <property type="match status" value="1"/>
</dbReference>
<evidence type="ECO:0000259" key="1">
    <source>
        <dbReference type="PROSITE" id="PS50943"/>
    </source>
</evidence>
<dbReference type="Proteomes" id="UP001597532">
    <property type="component" value="Unassembled WGS sequence"/>
</dbReference>
<dbReference type="SUPFAM" id="SSF47413">
    <property type="entry name" value="lambda repressor-like DNA-binding domains"/>
    <property type="match status" value="1"/>
</dbReference>
<keyword evidence="3" id="KW-1185">Reference proteome</keyword>
<reference evidence="3" key="1">
    <citation type="journal article" date="2019" name="Int. J. Syst. Evol. Microbiol.">
        <title>The Global Catalogue of Microorganisms (GCM) 10K type strain sequencing project: providing services to taxonomists for standard genome sequencing and annotation.</title>
        <authorList>
            <consortium name="The Broad Institute Genomics Platform"/>
            <consortium name="The Broad Institute Genome Sequencing Center for Infectious Disease"/>
            <person name="Wu L."/>
            <person name="Ma J."/>
        </authorList>
    </citation>
    <scope>NUCLEOTIDE SEQUENCE [LARGE SCALE GENOMIC DNA]</scope>
    <source>
        <strain evidence="3">KCTC 52924</strain>
    </source>
</reference>
<dbReference type="RefSeq" id="WP_251807673.1">
    <property type="nucleotide sequence ID" value="NZ_CP166679.1"/>
</dbReference>
<protein>
    <submittedName>
        <fullName evidence="2">Helix-turn-helix domain-containing protein</fullName>
    </submittedName>
</protein>
<feature type="domain" description="HTH cro/C1-type" evidence="1">
    <location>
        <begin position="13"/>
        <end position="67"/>
    </location>
</feature>
<dbReference type="InterPro" id="IPR001387">
    <property type="entry name" value="Cro/C1-type_HTH"/>
</dbReference>
<dbReference type="EMBL" id="JBHUOK010000029">
    <property type="protein sequence ID" value="MFD2789905.1"/>
    <property type="molecule type" value="Genomic_DNA"/>
</dbReference>
<evidence type="ECO:0000313" key="2">
    <source>
        <dbReference type="EMBL" id="MFD2789905.1"/>
    </source>
</evidence>
<name>A0ABW5VHX4_9FLAO</name>
<dbReference type="Pfam" id="PF01381">
    <property type="entry name" value="HTH_3"/>
    <property type="match status" value="1"/>
</dbReference>
<evidence type="ECO:0000313" key="3">
    <source>
        <dbReference type="Proteomes" id="UP001597532"/>
    </source>
</evidence>
<organism evidence="2 3">
    <name type="scientific">Arenibacter antarcticus</name>
    <dbReference type="NCBI Taxonomy" id="2040469"/>
    <lineage>
        <taxon>Bacteria</taxon>
        <taxon>Pseudomonadati</taxon>
        <taxon>Bacteroidota</taxon>
        <taxon>Flavobacteriia</taxon>
        <taxon>Flavobacteriales</taxon>
        <taxon>Flavobacteriaceae</taxon>
        <taxon>Arenibacter</taxon>
    </lineage>
</organism>
<proteinExistence type="predicted"/>
<sequence>MSSLNIISLGKRLKELRESKGFMQREVGAIIDVDGAFISKIESSEKPINRNHLKKLSTFFQIDEKELQVLWLADKVNNVLKDEPYKKQVIQLINNDNL</sequence>
<accession>A0ABW5VHX4</accession>
<comment type="caution">
    <text evidence="2">The sequence shown here is derived from an EMBL/GenBank/DDBJ whole genome shotgun (WGS) entry which is preliminary data.</text>
</comment>
<dbReference type="CDD" id="cd00093">
    <property type="entry name" value="HTH_XRE"/>
    <property type="match status" value="1"/>
</dbReference>